<feature type="compositionally biased region" description="Low complexity" evidence="1">
    <location>
        <begin position="1"/>
        <end position="22"/>
    </location>
</feature>
<accession>F8MXM1</accession>
<gene>
    <name evidence="2" type="ORF">NEUTE1DRAFT_140796</name>
</gene>
<sequence>MSDEQQQQQQQQQQRQQQQQQQPPFFGGCDSGLETALCATRPADDPFWGSYGCGLENVGLCCRATTHQTECSEAPKPKWAQSQLGRLGSAAVPRRGTLPRQQQWR</sequence>
<dbReference type="GeneID" id="20826185"/>
<reference evidence="3" key="1">
    <citation type="journal article" date="2011" name="Genetics">
        <title>Massive changes in genome architecture accompany the transition to self-fertility in the filamentous fungus Neurospora tetrasperma.</title>
        <authorList>
            <person name="Ellison C.E."/>
            <person name="Stajich J.E."/>
            <person name="Jacobson D.J."/>
            <person name="Natvig D.O."/>
            <person name="Lapidus A."/>
            <person name="Foster B."/>
            <person name="Aerts A."/>
            <person name="Riley R."/>
            <person name="Lindquist E.A."/>
            <person name="Grigoriev I.V."/>
            <person name="Taylor J.W."/>
        </authorList>
    </citation>
    <scope>NUCLEOTIDE SEQUENCE [LARGE SCALE GENOMIC DNA]</scope>
    <source>
        <strain evidence="3">FGSC 2508 / P0657</strain>
    </source>
</reference>
<protein>
    <submittedName>
        <fullName evidence="2">Uncharacterized protein</fullName>
    </submittedName>
</protein>
<dbReference type="HOGENOM" id="CLU_2237313_0_0_1"/>
<dbReference type="VEuPathDB" id="FungiDB:NEUTE1DRAFT_140796"/>
<evidence type="ECO:0000256" key="1">
    <source>
        <dbReference type="SAM" id="MobiDB-lite"/>
    </source>
</evidence>
<dbReference type="RefSeq" id="XP_009854445.1">
    <property type="nucleotide sequence ID" value="XM_009856143.1"/>
</dbReference>
<evidence type="ECO:0000313" key="2">
    <source>
        <dbReference type="EMBL" id="EGO54492.1"/>
    </source>
</evidence>
<keyword evidence="3" id="KW-1185">Reference proteome</keyword>
<dbReference type="EMBL" id="GL891307">
    <property type="protein sequence ID" value="EGO54492.1"/>
    <property type="molecule type" value="Genomic_DNA"/>
</dbReference>
<dbReference type="KEGG" id="nte:NEUTE1DRAFT140796"/>
<organism evidence="2 3">
    <name type="scientific">Neurospora tetrasperma (strain FGSC 2508 / ATCC MYA-4615 / P0657)</name>
    <dbReference type="NCBI Taxonomy" id="510951"/>
    <lineage>
        <taxon>Eukaryota</taxon>
        <taxon>Fungi</taxon>
        <taxon>Dikarya</taxon>
        <taxon>Ascomycota</taxon>
        <taxon>Pezizomycotina</taxon>
        <taxon>Sordariomycetes</taxon>
        <taxon>Sordariomycetidae</taxon>
        <taxon>Sordariales</taxon>
        <taxon>Sordariaceae</taxon>
        <taxon>Neurospora</taxon>
    </lineage>
</organism>
<dbReference type="AlphaFoldDB" id="F8MXM1"/>
<feature type="region of interest" description="Disordered" evidence="1">
    <location>
        <begin position="1"/>
        <end position="28"/>
    </location>
</feature>
<evidence type="ECO:0000313" key="3">
    <source>
        <dbReference type="Proteomes" id="UP000008065"/>
    </source>
</evidence>
<feature type="region of interest" description="Disordered" evidence="1">
    <location>
        <begin position="68"/>
        <end position="105"/>
    </location>
</feature>
<name>F8MXM1_NEUT8</name>
<dbReference type="Proteomes" id="UP000008065">
    <property type="component" value="Unassembled WGS sequence"/>
</dbReference>
<proteinExistence type="predicted"/>